<dbReference type="Gene3D" id="2.60.120.200">
    <property type="match status" value="1"/>
</dbReference>
<proteinExistence type="predicted"/>
<dbReference type="Proteomes" id="UP000887575">
    <property type="component" value="Unassembled WGS sequence"/>
</dbReference>
<protein>
    <submittedName>
        <fullName evidence="2">Uncharacterized protein</fullName>
    </submittedName>
</protein>
<dbReference type="SUPFAM" id="SSF49899">
    <property type="entry name" value="Concanavalin A-like lectins/glucanases"/>
    <property type="match status" value="1"/>
</dbReference>
<evidence type="ECO:0000313" key="2">
    <source>
        <dbReference type="WBParaSite" id="MBELARI_LOCUS6402"/>
    </source>
</evidence>
<dbReference type="WBParaSite" id="MBELARI_LOCUS6402">
    <property type="protein sequence ID" value="MBELARI_LOCUS6402"/>
    <property type="gene ID" value="MBELARI_LOCUS6402"/>
</dbReference>
<sequence>MKKFLSASVSDLRFLSTSNGSSKAKQTRKASLGQTVSDAFRTVIVKNPPMPCRVETPNSLTDFSVLQLRLTNFIGPKKYVKIRFLSNLTSYLQIFFNIIDNWTTINSERVSETHCEGASRYLPRRCPLQPNTHQIIQVKKKDEWLNVMIDGVCIAQLRTQFGLSTIDAIEVDGDVIVDEISTVQTQRRYSRQLIRDLVK</sequence>
<name>A0AAF3FHD5_9BILA</name>
<dbReference type="AlphaFoldDB" id="A0AAF3FHD5"/>
<organism evidence="1 2">
    <name type="scientific">Mesorhabditis belari</name>
    <dbReference type="NCBI Taxonomy" id="2138241"/>
    <lineage>
        <taxon>Eukaryota</taxon>
        <taxon>Metazoa</taxon>
        <taxon>Ecdysozoa</taxon>
        <taxon>Nematoda</taxon>
        <taxon>Chromadorea</taxon>
        <taxon>Rhabditida</taxon>
        <taxon>Rhabditina</taxon>
        <taxon>Rhabditomorpha</taxon>
        <taxon>Rhabditoidea</taxon>
        <taxon>Rhabditidae</taxon>
        <taxon>Mesorhabditinae</taxon>
        <taxon>Mesorhabditis</taxon>
    </lineage>
</organism>
<evidence type="ECO:0000313" key="1">
    <source>
        <dbReference type="Proteomes" id="UP000887575"/>
    </source>
</evidence>
<reference evidence="2" key="1">
    <citation type="submission" date="2024-02" db="UniProtKB">
        <authorList>
            <consortium name="WormBaseParasite"/>
        </authorList>
    </citation>
    <scope>IDENTIFICATION</scope>
</reference>
<dbReference type="InterPro" id="IPR013320">
    <property type="entry name" value="ConA-like_dom_sf"/>
</dbReference>
<accession>A0AAF3FHD5</accession>
<keyword evidence="1" id="KW-1185">Reference proteome</keyword>